<keyword evidence="1" id="KW-0472">Membrane</keyword>
<dbReference type="AlphaFoldDB" id="A0A445EV18"/>
<protein>
    <submittedName>
        <fullName evidence="2">Uncharacterized protein</fullName>
    </submittedName>
</protein>
<keyword evidence="3" id="KW-1185">Reference proteome</keyword>
<evidence type="ECO:0000256" key="1">
    <source>
        <dbReference type="SAM" id="Phobius"/>
    </source>
</evidence>
<keyword evidence="1" id="KW-0812">Transmembrane</keyword>
<sequence length="63" mass="7291">MARRVEARNDSALTRAVGKVFAFVRYAEFEILFLLFFIIAYIVFKDIVTLSFSLSSNLFFVLC</sequence>
<comment type="caution">
    <text evidence="2">The sequence shown here is derived from an EMBL/GenBank/DDBJ whole genome shotgun (WGS) entry which is preliminary data.</text>
</comment>
<accession>A0A445EV18</accession>
<dbReference type="PANTHER" id="PTHR37223">
    <property type="entry name" value="OS08G0528601 PROTEIN"/>
    <property type="match status" value="1"/>
</dbReference>
<keyword evidence="1" id="KW-1133">Transmembrane helix</keyword>
<dbReference type="PANTHER" id="PTHR37223:SF1">
    <property type="entry name" value="OS08G0528601 PROTEIN"/>
    <property type="match status" value="1"/>
</dbReference>
<gene>
    <name evidence="2" type="ORF">Ahy_A01g004176</name>
</gene>
<dbReference type="EMBL" id="SDMP01000001">
    <property type="protein sequence ID" value="RYR79350.1"/>
    <property type="molecule type" value="Genomic_DNA"/>
</dbReference>
<dbReference type="GO" id="GO:0006979">
    <property type="term" value="P:response to oxidative stress"/>
    <property type="evidence" value="ECO:0007669"/>
    <property type="project" value="TreeGrafter"/>
</dbReference>
<feature type="transmembrane region" description="Helical" evidence="1">
    <location>
        <begin position="20"/>
        <end position="44"/>
    </location>
</feature>
<proteinExistence type="predicted"/>
<organism evidence="2 3">
    <name type="scientific">Arachis hypogaea</name>
    <name type="common">Peanut</name>
    <dbReference type="NCBI Taxonomy" id="3818"/>
    <lineage>
        <taxon>Eukaryota</taxon>
        <taxon>Viridiplantae</taxon>
        <taxon>Streptophyta</taxon>
        <taxon>Embryophyta</taxon>
        <taxon>Tracheophyta</taxon>
        <taxon>Spermatophyta</taxon>
        <taxon>Magnoliopsida</taxon>
        <taxon>eudicotyledons</taxon>
        <taxon>Gunneridae</taxon>
        <taxon>Pentapetalae</taxon>
        <taxon>rosids</taxon>
        <taxon>fabids</taxon>
        <taxon>Fabales</taxon>
        <taxon>Fabaceae</taxon>
        <taxon>Papilionoideae</taxon>
        <taxon>50 kb inversion clade</taxon>
        <taxon>dalbergioids sensu lato</taxon>
        <taxon>Dalbergieae</taxon>
        <taxon>Pterocarpus clade</taxon>
        <taxon>Arachis</taxon>
    </lineage>
</organism>
<dbReference type="Proteomes" id="UP000289738">
    <property type="component" value="Chromosome A01"/>
</dbReference>
<evidence type="ECO:0000313" key="3">
    <source>
        <dbReference type="Proteomes" id="UP000289738"/>
    </source>
</evidence>
<evidence type="ECO:0000313" key="2">
    <source>
        <dbReference type="EMBL" id="RYR79350.1"/>
    </source>
</evidence>
<name>A0A445EV18_ARAHY</name>
<reference evidence="2 3" key="1">
    <citation type="submission" date="2019-01" db="EMBL/GenBank/DDBJ databases">
        <title>Sequencing of cultivated peanut Arachis hypogaea provides insights into genome evolution and oil improvement.</title>
        <authorList>
            <person name="Chen X."/>
        </authorList>
    </citation>
    <scope>NUCLEOTIDE SEQUENCE [LARGE SCALE GENOMIC DNA]</scope>
    <source>
        <strain evidence="3">cv. Fuhuasheng</strain>
        <tissue evidence="2">Leaves</tissue>
    </source>
</reference>